<name>A0A836NBZ9_ECOLX</name>
<accession>A0A836NBZ9</accession>
<comment type="caution">
    <text evidence="1">The sequence shown here is derived from an EMBL/GenBank/DDBJ whole genome shotgun (WGS) entry which is preliminary data.</text>
</comment>
<gene>
    <name evidence="1" type="ORF">AB05_3418</name>
</gene>
<dbReference type="AlphaFoldDB" id="A0A836NBZ9"/>
<reference evidence="1 2" key="1">
    <citation type="submission" date="2014-06" db="EMBL/GenBank/DDBJ databases">
        <title>Genetic Variability of E. coli after antibiotic treatment.</title>
        <authorList>
            <person name="Silbergeld E."/>
            <person name="Coles C."/>
            <person name="Seidman J.C."/>
            <person name="You Y."/>
            <person name="George J."/>
            <person name="Nadendla S."/>
            <person name="Daugherty S.C."/>
            <person name="Nagaraj S."/>
            <person name="Ott S."/>
            <person name="Klega K."/>
            <person name="Rasko D."/>
        </authorList>
    </citation>
    <scope>NUCLEOTIDE SEQUENCE [LARGE SCALE GENOMIC DNA]</scope>
    <source>
        <strain evidence="1 2">2-460-02_S1_C1</strain>
    </source>
</reference>
<dbReference type="EMBL" id="JOSS01000056">
    <property type="protein sequence ID" value="KEO29057.1"/>
    <property type="molecule type" value="Genomic_DNA"/>
</dbReference>
<evidence type="ECO:0000313" key="1">
    <source>
        <dbReference type="EMBL" id="KEO29057.1"/>
    </source>
</evidence>
<evidence type="ECO:0000313" key="2">
    <source>
        <dbReference type="Proteomes" id="UP000028038"/>
    </source>
</evidence>
<proteinExistence type="predicted"/>
<dbReference type="Proteomes" id="UP000028038">
    <property type="component" value="Unassembled WGS sequence"/>
</dbReference>
<organism evidence="1 2">
    <name type="scientific">Escherichia coli 2-460-02_S1_C1</name>
    <dbReference type="NCBI Taxonomy" id="1444044"/>
    <lineage>
        <taxon>Bacteria</taxon>
        <taxon>Pseudomonadati</taxon>
        <taxon>Pseudomonadota</taxon>
        <taxon>Gammaproteobacteria</taxon>
        <taxon>Enterobacterales</taxon>
        <taxon>Enterobacteriaceae</taxon>
        <taxon>Escherichia</taxon>
    </lineage>
</organism>
<sequence length="49" mass="5717">MHLQGTSAIFEYQAYPVDCRFLANPPQKQNPLVRQILKILFCLNPSFQH</sequence>
<protein>
    <submittedName>
        <fullName evidence="1">Uncharacterized protein</fullName>
    </submittedName>
</protein>